<dbReference type="PROSITE" id="PS51257">
    <property type="entry name" value="PROKAR_LIPOPROTEIN"/>
    <property type="match status" value="1"/>
</dbReference>
<accession>A0ABZ2L9J7</accession>
<dbReference type="Proteomes" id="UP001374803">
    <property type="component" value="Chromosome"/>
</dbReference>
<evidence type="ECO:0008006" key="3">
    <source>
        <dbReference type="Google" id="ProtNLM"/>
    </source>
</evidence>
<proteinExistence type="predicted"/>
<dbReference type="InterPro" id="IPR017946">
    <property type="entry name" value="PLC-like_Pdiesterase_TIM-brl"/>
</dbReference>
<reference evidence="1" key="1">
    <citation type="submission" date="2021-12" db="EMBL/GenBank/DDBJ databases">
        <title>Discovery of the Pendulisporaceae a myxobacterial family with distinct sporulation behavior and unique specialized metabolism.</title>
        <authorList>
            <person name="Garcia R."/>
            <person name="Popoff A."/>
            <person name="Bader C.D."/>
            <person name="Loehr J."/>
            <person name="Walesch S."/>
            <person name="Walt C."/>
            <person name="Boldt J."/>
            <person name="Bunk B."/>
            <person name="Haeckl F.J.F.P.J."/>
            <person name="Gunesch A.P."/>
            <person name="Birkelbach J."/>
            <person name="Nuebel U."/>
            <person name="Pietschmann T."/>
            <person name="Bach T."/>
            <person name="Mueller R."/>
        </authorList>
    </citation>
    <scope>NUCLEOTIDE SEQUENCE</scope>
    <source>
        <strain evidence="1">MSr11367</strain>
    </source>
</reference>
<dbReference type="PROSITE" id="PS50007">
    <property type="entry name" value="PIPLC_X_DOMAIN"/>
    <property type="match status" value="1"/>
</dbReference>
<gene>
    <name evidence="1" type="ORF">LVJ94_04385</name>
</gene>
<dbReference type="Gene3D" id="3.20.20.190">
    <property type="entry name" value="Phosphatidylinositol (PI) phosphodiesterase"/>
    <property type="match status" value="1"/>
</dbReference>
<protein>
    <recommendedName>
        <fullName evidence="3">Lipoprotein</fullName>
    </recommendedName>
</protein>
<dbReference type="EMBL" id="CP089983">
    <property type="protein sequence ID" value="WXB06481.1"/>
    <property type="molecule type" value="Genomic_DNA"/>
</dbReference>
<keyword evidence="2" id="KW-1185">Reference proteome</keyword>
<evidence type="ECO:0000313" key="1">
    <source>
        <dbReference type="EMBL" id="WXB06481.1"/>
    </source>
</evidence>
<name>A0ABZ2L9J7_9BACT</name>
<evidence type="ECO:0000313" key="2">
    <source>
        <dbReference type="Proteomes" id="UP001374803"/>
    </source>
</evidence>
<organism evidence="1 2">
    <name type="scientific">Pendulispora rubella</name>
    <dbReference type="NCBI Taxonomy" id="2741070"/>
    <lineage>
        <taxon>Bacteria</taxon>
        <taxon>Pseudomonadati</taxon>
        <taxon>Myxococcota</taxon>
        <taxon>Myxococcia</taxon>
        <taxon>Myxococcales</taxon>
        <taxon>Sorangiineae</taxon>
        <taxon>Pendulisporaceae</taxon>
        <taxon>Pendulispora</taxon>
    </lineage>
</organism>
<dbReference type="SUPFAM" id="SSF51695">
    <property type="entry name" value="PLC-like phosphodiesterases"/>
    <property type="match status" value="1"/>
</dbReference>
<dbReference type="RefSeq" id="WP_394836129.1">
    <property type="nucleotide sequence ID" value="NZ_CP089929.1"/>
</dbReference>
<sequence>MASRVATLGVSVLVACSAGCSDGVLDDGESVEENLAALPGDNLPFASAIFRATHNSYSGNVEGEKGAIAAQLDRGVRFLEFDIHDNGYGTLRDYGIGHDSVGDAVDHAGGNPASNALRDWLVPVASWSRNHPQHAPLLVMLDLKDDLTDNPSYAAGNLTALNAELKSVFGSQLLLSKDVPGALPTIGALRGRVLTLLSGHAGTRAEYKRDVGSSPAVALNGRGQVVEVHDSGSGTLWYWTGVYGSDGRVEWRRHGRYDTGKTPAVALNDDGWLVEVHQSQSANTLWYHVGRLGSDGEITWSESRKYDTGVLPTVRFADAAGTRVREIHRSPSSSQNWDWDGVLDTAASSVVWDDATHGKTSDARYDVTVSARGSSRVSVWTGADGSTPSNTLRYGTDRVSADRIRYPQWAFVEYQPNDAAELREALFYAAPATNASFITSARNAGKAARGWDFDDASKATDPLANYPATNTPWASWYTTLMTNAGAVE</sequence>